<name>A0A552WS75_9MICO</name>
<dbReference type="RefSeq" id="WP_143418096.1">
    <property type="nucleotide sequence ID" value="NZ_VJXR01000019.1"/>
</dbReference>
<dbReference type="Proteomes" id="UP000318693">
    <property type="component" value="Unassembled WGS sequence"/>
</dbReference>
<feature type="signal peptide" evidence="4">
    <location>
        <begin position="1"/>
        <end position="24"/>
    </location>
</feature>
<dbReference type="Gene3D" id="3.40.190.10">
    <property type="entry name" value="Periplasmic binding protein-like II"/>
    <property type="match status" value="2"/>
</dbReference>
<feature type="chain" id="PRO_5022095828" evidence="4">
    <location>
        <begin position="25"/>
        <end position="331"/>
    </location>
</feature>
<dbReference type="SUPFAM" id="SSF53850">
    <property type="entry name" value="Periplasmic binding protein-like II"/>
    <property type="match status" value="1"/>
</dbReference>
<reference evidence="6 7" key="1">
    <citation type="submission" date="2019-07" db="EMBL/GenBank/DDBJ databases">
        <title>Georgenia wutianyii sp. nov. and Georgenia *** sp. nov. isolated from plateau pika (Ochotona curzoniae) in the Qinghai-Tibet plateau of China.</title>
        <authorList>
            <person name="Tian Z."/>
        </authorList>
    </citation>
    <scope>NUCLEOTIDE SEQUENCE [LARGE SCALE GENOMIC DNA]</scope>
    <source>
        <strain evidence="6 7">Z446</strain>
    </source>
</reference>
<comment type="subcellular location">
    <subcellularLocation>
        <location evidence="1">Periplasm</location>
    </subcellularLocation>
</comment>
<proteinExistence type="inferred from homology"/>
<evidence type="ECO:0000313" key="7">
    <source>
        <dbReference type="Proteomes" id="UP000318693"/>
    </source>
</evidence>
<dbReference type="PANTHER" id="PTHR30024:SF47">
    <property type="entry name" value="TAURINE-BINDING PERIPLASMIC PROTEIN"/>
    <property type="match status" value="1"/>
</dbReference>
<evidence type="ECO:0000313" key="6">
    <source>
        <dbReference type="EMBL" id="TRW45681.1"/>
    </source>
</evidence>
<evidence type="ECO:0000256" key="4">
    <source>
        <dbReference type="SAM" id="SignalP"/>
    </source>
</evidence>
<evidence type="ECO:0000256" key="1">
    <source>
        <dbReference type="ARBA" id="ARBA00004418"/>
    </source>
</evidence>
<feature type="domain" description="SsuA/THI5-like" evidence="5">
    <location>
        <begin position="61"/>
        <end position="272"/>
    </location>
</feature>
<comment type="similarity">
    <text evidence="2">Belongs to the bacterial solute-binding protein SsuA/TauA family.</text>
</comment>
<evidence type="ECO:0000256" key="2">
    <source>
        <dbReference type="ARBA" id="ARBA00010742"/>
    </source>
</evidence>
<accession>A0A552WS75</accession>
<dbReference type="AlphaFoldDB" id="A0A552WS75"/>
<comment type="caution">
    <text evidence="6">The sequence shown here is derived from an EMBL/GenBank/DDBJ whole genome shotgun (WGS) entry which is preliminary data.</text>
</comment>
<dbReference type="PROSITE" id="PS51257">
    <property type="entry name" value="PROKAR_LIPOPROTEIN"/>
    <property type="match status" value="1"/>
</dbReference>
<organism evidence="6 7">
    <name type="scientific">Georgenia yuyongxinii</name>
    <dbReference type="NCBI Taxonomy" id="2589797"/>
    <lineage>
        <taxon>Bacteria</taxon>
        <taxon>Bacillati</taxon>
        <taxon>Actinomycetota</taxon>
        <taxon>Actinomycetes</taxon>
        <taxon>Micrococcales</taxon>
        <taxon>Bogoriellaceae</taxon>
        <taxon>Georgenia</taxon>
    </lineage>
</organism>
<dbReference type="EMBL" id="VJXR01000019">
    <property type="protein sequence ID" value="TRW45681.1"/>
    <property type="molecule type" value="Genomic_DNA"/>
</dbReference>
<dbReference type="InterPro" id="IPR015168">
    <property type="entry name" value="SsuA/THI5"/>
</dbReference>
<protein>
    <submittedName>
        <fullName evidence="6">Thiamine biosynthesis protein</fullName>
    </submittedName>
</protein>
<dbReference type="PANTHER" id="PTHR30024">
    <property type="entry name" value="ALIPHATIC SULFONATES-BINDING PROTEIN-RELATED"/>
    <property type="match status" value="1"/>
</dbReference>
<dbReference type="Pfam" id="PF09084">
    <property type="entry name" value="NMT1"/>
    <property type="match status" value="1"/>
</dbReference>
<keyword evidence="3 4" id="KW-0732">Signal</keyword>
<gene>
    <name evidence="6" type="ORF">FJ693_08475</name>
</gene>
<sequence length="331" mass="34157">MKSARTIVGGLALVLTLAACGATAGNDEPSAAGSDAGTSGAAEETRSIKVGVLPIAASAAIDVGIEQGFFADHNLDVELVTGQGGGATLPAVSSGELAFAVGNPISVLIAATQGLEMKVVSGYSESLGEGHDTTAIVVPEDSDIQSATDLPGKKVGVNTLKAGGDMNGKEAVLKAGGDPEAVEFIEVPFQDSLPQLDSGNLDAAWLVEPFLSMALADGHRVVSYLYQEAIPGGQPTMIAYTSARYAEENPEIVADFQAALAESLEFVETDPESLRAVLPDFMGMPKEVAAMIPLDRFDAELNRDAMEAIAELMARHGLSDEQPDVSAVLLD</sequence>
<evidence type="ECO:0000259" key="5">
    <source>
        <dbReference type="Pfam" id="PF09084"/>
    </source>
</evidence>
<keyword evidence="7" id="KW-1185">Reference proteome</keyword>
<evidence type="ECO:0000256" key="3">
    <source>
        <dbReference type="ARBA" id="ARBA00022729"/>
    </source>
</evidence>
<dbReference type="GO" id="GO:0042597">
    <property type="term" value="C:periplasmic space"/>
    <property type="evidence" value="ECO:0007669"/>
    <property type="project" value="UniProtKB-SubCell"/>
</dbReference>